<gene>
    <name evidence="1" type="ORF">PoB_007192100</name>
</gene>
<proteinExistence type="predicted"/>
<accession>A0AAV4DNA8</accession>
<evidence type="ECO:0000313" key="2">
    <source>
        <dbReference type="Proteomes" id="UP000735302"/>
    </source>
</evidence>
<dbReference type="AlphaFoldDB" id="A0AAV4DNA8"/>
<sequence length="92" mass="10324">MNILHAALFKGDMISRSSLPYSNAVSRQTDNRQQQSASSIKRFGRLSRSLHLVGSLLTLLCSQAPRTSEKRPLTPAQLRAKDQRHQWLAPVV</sequence>
<name>A0AAV4DNA8_9GAST</name>
<evidence type="ECO:0000313" key="1">
    <source>
        <dbReference type="EMBL" id="GFO45416.1"/>
    </source>
</evidence>
<keyword evidence="2" id="KW-1185">Reference proteome</keyword>
<protein>
    <submittedName>
        <fullName evidence="1">Uncharacterized protein</fullName>
    </submittedName>
</protein>
<dbReference type="Proteomes" id="UP000735302">
    <property type="component" value="Unassembled WGS sequence"/>
</dbReference>
<comment type="caution">
    <text evidence="1">The sequence shown here is derived from an EMBL/GenBank/DDBJ whole genome shotgun (WGS) entry which is preliminary data.</text>
</comment>
<reference evidence="1 2" key="1">
    <citation type="journal article" date="2021" name="Elife">
        <title>Chloroplast acquisition without the gene transfer in kleptoplastic sea slugs, Plakobranchus ocellatus.</title>
        <authorList>
            <person name="Maeda T."/>
            <person name="Takahashi S."/>
            <person name="Yoshida T."/>
            <person name="Shimamura S."/>
            <person name="Takaki Y."/>
            <person name="Nagai Y."/>
            <person name="Toyoda A."/>
            <person name="Suzuki Y."/>
            <person name="Arimoto A."/>
            <person name="Ishii H."/>
            <person name="Satoh N."/>
            <person name="Nishiyama T."/>
            <person name="Hasebe M."/>
            <person name="Maruyama T."/>
            <person name="Minagawa J."/>
            <person name="Obokata J."/>
            <person name="Shigenobu S."/>
        </authorList>
    </citation>
    <scope>NUCLEOTIDE SEQUENCE [LARGE SCALE GENOMIC DNA]</scope>
</reference>
<organism evidence="1 2">
    <name type="scientific">Plakobranchus ocellatus</name>
    <dbReference type="NCBI Taxonomy" id="259542"/>
    <lineage>
        <taxon>Eukaryota</taxon>
        <taxon>Metazoa</taxon>
        <taxon>Spiralia</taxon>
        <taxon>Lophotrochozoa</taxon>
        <taxon>Mollusca</taxon>
        <taxon>Gastropoda</taxon>
        <taxon>Heterobranchia</taxon>
        <taxon>Euthyneura</taxon>
        <taxon>Panpulmonata</taxon>
        <taxon>Sacoglossa</taxon>
        <taxon>Placobranchoidea</taxon>
        <taxon>Plakobranchidae</taxon>
        <taxon>Plakobranchus</taxon>
    </lineage>
</organism>
<dbReference type="EMBL" id="BLXT01008059">
    <property type="protein sequence ID" value="GFO45416.1"/>
    <property type="molecule type" value="Genomic_DNA"/>
</dbReference>